<evidence type="ECO:0000256" key="1">
    <source>
        <dbReference type="SAM" id="MobiDB-lite"/>
    </source>
</evidence>
<protein>
    <submittedName>
        <fullName evidence="2">Uncharacterized protein</fullName>
    </submittedName>
</protein>
<proteinExistence type="predicted"/>
<dbReference type="EMBL" id="KN833759">
    <property type="protein sequence ID" value="KIK20825.1"/>
    <property type="molecule type" value="Genomic_DNA"/>
</dbReference>
<evidence type="ECO:0000313" key="3">
    <source>
        <dbReference type="Proteomes" id="UP000054018"/>
    </source>
</evidence>
<accession>A0A0C9Y7Z7</accession>
<evidence type="ECO:0000313" key="2">
    <source>
        <dbReference type="EMBL" id="KIK20825.1"/>
    </source>
</evidence>
<organism evidence="2 3">
    <name type="scientific">Pisolithus microcarpus 441</name>
    <dbReference type="NCBI Taxonomy" id="765257"/>
    <lineage>
        <taxon>Eukaryota</taxon>
        <taxon>Fungi</taxon>
        <taxon>Dikarya</taxon>
        <taxon>Basidiomycota</taxon>
        <taxon>Agaricomycotina</taxon>
        <taxon>Agaricomycetes</taxon>
        <taxon>Agaricomycetidae</taxon>
        <taxon>Boletales</taxon>
        <taxon>Sclerodermatineae</taxon>
        <taxon>Pisolithaceae</taxon>
        <taxon>Pisolithus</taxon>
    </lineage>
</organism>
<name>A0A0C9Y7Z7_9AGAM</name>
<reference evidence="2 3" key="1">
    <citation type="submission" date="2014-04" db="EMBL/GenBank/DDBJ databases">
        <authorList>
            <consortium name="DOE Joint Genome Institute"/>
            <person name="Kuo A."/>
            <person name="Kohler A."/>
            <person name="Costa M.D."/>
            <person name="Nagy L.G."/>
            <person name="Floudas D."/>
            <person name="Copeland A."/>
            <person name="Barry K.W."/>
            <person name="Cichocki N."/>
            <person name="Veneault-Fourrey C."/>
            <person name="LaButti K."/>
            <person name="Lindquist E.A."/>
            <person name="Lipzen A."/>
            <person name="Lundell T."/>
            <person name="Morin E."/>
            <person name="Murat C."/>
            <person name="Sun H."/>
            <person name="Tunlid A."/>
            <person name="Henrissat B."/>
            <person name="Grigoriev I.V."/>
            <person name="Hibbett D.S."/>
            <person name="Martin F."/>
            <person name="Nordberg H.P."/>
            <person name="Cantor M.N."/>
            <person name="Hua S.X."/>
        </authorList>
    </citation>
    <scope>NUCLEOTIDE SEQUENCE [LARGE SCALE GENOMIC DNA]</scope>
    <source>
        <strain evidence="2 3">441</strain>
    </source>
</reference>
<gene>
    <name evidence="2" type="ORF">PISMIDRAFT_682032</name>
</gene>
<feature type="compositionally biased region" description="Polar residues" evidence="1">
    <location>
        <begin position="108"/>
        <end position="127"/>
    </location>
</feature>
<keyword evidence="3" id="KW-1185">Reference proteome</keyword>
<feature type="compositionally biased region" description="Polar residues" evidence="1">
    <location>
        <begin position="135"/>
        <end position="144"/>
    </location>
</feature>
<feature type="region of interest" description="Disordered" evidence="1">
    <location>
        <begin position="86"/>
        <end position="144"/>
    </location>
</feature>
<dbReference type="HOGENOM" id="CLU_1801104_0_0_1"/>
<sequence>SPIALGVSAIMAPVLAICGQRVVHDLRRMAPVSWSARELSDVVDQQLEAFQFWVQSADDGASMALEGLSGVEGETGSNIDEISVATDDDTEHRPDDDAGISVGIPSFESRSYSPASEFVATTTQHHNQPIRAASLGTSVSLKAG</sequence>
<reference evidence="3" key="2">
    <citation type="submission" date="2015-01" db="EMBL/GenBank/DDBJ databases">
        <title>Evolutionary Origins and Diversification of the Mycorrhizal Mutualists.</title>
        <authorList>
            <consortium name="DOE Joint Genome Institute"/>
            <consortium name="Mycorrhizal Genomics Consortium"/>
            <person name="Kohler A."/>
            <person name="Kuo A."/>
            <person name="Nagy L.G."/>
            <person name="Floudas D."/>
            <person name="Copeland A."/>
            <person name="Barry K.W."/>
            <person name="Cichocki N."/>
            <person name="Veneault-Fourrey C."/>
            <person name="LaButti K."/>
            <person name="Lindquist E.A."/>
            <person name="Lipzen A."/>
            <person name="Lundell T."/>
            <person name="Morin E."/>
            <person name="Murat C."/>
            <person name="Riley R."/>
            <person name="Ohm R."/>
            <person name="Sun H."/>
            <person name="Tunlid A."/>
            <person name="Henrissat B."/>
            <person name="Grigoriev I.V."/>
            <person name="Hibbett D.S."/>
            <person name="Martin F."/>
        </authorList>
    </citation>
    <scope>NUCLEOTIDE SEQUENCE [LARGE SCALE GENOMIC DNA]</scope>
    <source>
        <strain evidence="3">441</strain>
    </source>
</reference>
<dbReference type="AlphaFoldDB" id="A0A0C9Y7Z7"/>
<dbReference type="Proteomes" id="UP000054018">
    <property type="component" value="Unassembled WGS sequence"/>
</dbReference>
<feature type="non-terminal residue" evidence="2">
    <location>
        <position position="144"/>
    </location>
</feature>
<feature type="non-terminal residue" evidence="2">
    <location>
        <position position="1"/>
    </location>
</feature>
<dbReference type="OrthoDB" id="2680521at2759"/>